<evidence type="ECO:0000256" key="1">
    <source>
        <dbReference type="ARBA" id="ARBA00004429"/>
    </source>
</evidence>
<feature type="transmembrane region" description="Helical" evidence="10">
    <location>
        <begin position="277"/>
        <end position="297"/>
    </location>
</feature>
<keyword evidence="3" id="KW-0050">Antiport</keyword>
<dbReference type="GO" id="GO:0015297">
    <property type="term" value="F:antiporter activity"/>
    <property type="evidence" value="ECO:0007669"/>
    <property type="project" value="UniProtKB-KW"/>
</dbReference>
<keyword evidence="4" id="KW-1003">Cell membrane</keyword>
<dbReference type="AlphaFoldDB" id="A0A1N7PM34"/>
<keyword evidence="2" id="KW-0813">Transport</keyword>
<evidence type="ECO:0000256" key="8">
    <source>
        <dbReference type="ARBA" id="ARBA00023136"/>
    </source>
</evidence>
<dbReference type="GO" id="GO:0042910">
    <property type="term" value="F:xenobiotic transmembrane transporter activity"/>
    <property type="evidence" value="ECO:0007669"/>
    <property type="project" value="InterPro"/>
</dbReference>
<evidence type="ECO:0000256" key="9">
    <source>
        <dbReference type="ARBA" id="ARBA00031636"/>
    </source>
</evidence>
<feature type="transmembrane region" description="Helical" evidence="10">
    <location>
        <begin position="357"/>
        <end position="384"/>
    </location>
</feature>
<feature type="transmembrane region" description="Helical" evidence="10">
    <location>
        <begin position="132"/>
        <end position="150"/>
    </location>
</feature>
<feature type="transmembrane region" description="Helical" evidence="10">
    <location>
        <begin position="318"/>
        <end position="337"/>
    </location>
</feature>
<dbReference type="NCBIfam" id="TIGR00797">
    <property type="entry name" value="matE"/>
    <property type="match status" value="1"/>
</dbReference>
<dbReference type="PIRSF" id="PIRSF006603">
    <property type="entry name" value="DinF"/>
    <property type="match status" value="1"/>
</dbReference>
<dbReference type="OrthoDB" id="9780160at2"/>
<evidence type="ECO:0000313" key="11">
    <source>
        <dbReference type="EMBL" id="SIT11517.1"/>
    </source>
</evidence>
<protein>
    <recommendedName>
        <fullName evidence="9">Multidrug-efflux transporter</fullName>
    </recommendedName>
</protein>
<dbReference type="Pfam" id="PF01554">
    <property type="entry name" value="MatE"/>
    <property type="match status" value="2"/>
</dbReference>
<feature type="transmembrane region" description="Helical" evidence="10">
    <location>
        <begin position="421"/>
        <end position="440"/>
    </location>
</feature>
<evidence type="ECO:0000256" key="7">
    <source>
        <dbReference type="ARBA" id="ARBA00023065"/>
    </source>
</evidence>
<dbReference type="RefSeq" id="WP_076450334.1">
    <property type="nucleotide sequence ID" value="NZ_FTOQ01000017.1"/>
</dbReference>
<keyword evidence="12" id="KW-1185">Reference proteome</keyword>
<evidence type="ECO:0000256" key="3">
    <source>
        <dbReference type="ARBA" id="ARBA00022449"/>
    </source>
</evidence>
<feature type="transmembrane region" description="Helical" evidence="10">
    <location>
        <begin position="162"/>
        <end position="183"/>
    </location>
</feature>
<comment type="subcellular location">
    <subcellularLocation>
        <location evidence="1">Cell inner membrane</location>
        <topology evidence="1">Multi-pass membrane protein</topology>
    </subcellularLocation>
</comment>
<keyword evidence="8 10" id="KW-0472">Membrane</keyword>
<keyword evidence="6 10" id="KW-1133">Transmembrane helix</keyword>
<dbReference type="InterPro" id="IPR048279">
    <property type="entry name" value="MdtK-like"/>
</dbReference>
<dbReference type="CDD" id="cd13131">
    <property type="entry name" value="MATE_NorM_like"/>
    <property type="match status" value="1"/>
</dbReference>
<gene>
    <name evidence="11" type="ORF">SAMN05421759_11735</name>
</gene>
<sequence length="464" mass="48933">MALLHLSFAQHLRAATILGLPLVGGHLAQFAIGLTDAIMIGWYGVTELAALTLAVTVFMTFFMFGTGFAFAVMPMVASHAAQGEDVQVRRVTRMGLWLSAMFFVATLPVFWFSGPILRALGQEAALAAEAQAYLRIAGFGLLPALGVMVLKSYLAGMAHTRAVFWITVLAAVLNVPFNWVLIFGRAGFPELGIEGAAIASVLTHGVAALGAAIYARRKLPRHELFTRFWRPDPESLASVFRLGWPIGLTNLSEIGLFATSSILMGWLGAVALAAHGIAIQLATAVFMIQVGLSNAATIRAGNAHGRRDAPHLARGAQAALALSGAVSLLGMAVFILAPEPLIGLFLDPADPARAQIIAIGTGLMVMAALFQVVDGVQVVALGLLRGVQDTRVPMGMAAFAYWVVGLPTALFFGFTLGWSGIGVWLGLVLGLGVAAALLLMRFWRRALPAFAATGQSLAPERAGQ</sequence>
<dbReference type="Proteomes" id="UP000186684">
    <property type="component" value="Unassembled WGS sequence"/>
</dbReference>
<evidence type="ECO:0000256" key="10">
    <source>
        <dbReference type="SAM" id="Phobius"/>
    </source>
</evidence>
<dbReference type="GO" id="GO:0006811">
    <property type="term" value="P:monoatomic ion transport"/>
    <property type="evidence" value="ECO:0007669"/>
    <property type="project" value="UniProtKB-KW"/>
</dbReference>
<evidence type="ECO:0000256" key="5">
    <source>
        <dbReference type="ARBA" id="ARBA00022692"/>
    </source>
</evidence>
<evidence type="ECO:0000256" key="6">
    <source>
        <dbReference type="ARBA" id="ARBA00022989"/>
    </source>
</evidence>
<name>A0A1N7PM34_9RHOB</name>
<organism evidence="11 12">
    <name type="scientific">Roseivivax lentus</name>
    <dbReference type="NCBI Taxonomy" id="633194"/>
    <lineage>
        <taxon>Bacteria</taxon>
        <taxon>Pseudomonadati</taxon>
        <taxon>Pseudomonadota</taxon>
        <taxon>Alphaproteobacteria</taxon>
        <taxon>Rhodobacterales</taxon>
        <taxon>Roseobacteraceae</taxon>
        <taxon>Roseivivax</taxon>
    </lineage>
</organism>
<dbReference type="PANTHER" id="PTHR43298:SF2">
    <property type="entry name" value="FMN_FAD EXPORTER YEEO-RELATED"/>
    <property type="match status" value="1"/>
</dbReference>
<evidence type="ECO:0000256" key="4">
    <source>
        <dbReference type="ARBA" id="ARBA00022475"/>
    </source>
</evidence>
<dbReference type="PANTHER" id="PTHR43298">
    <property type="entry name" value="MULTIDRUG RESISTANCE PROTEIN NORM-RELATED"/>
    <property type="match status" value="1"/>
</dbReference>
<feature type="transmembrane region" description="Helical" evidence="10">
    <location>
        <begin position="251"/>
        <end position="271"/>
    </location>
</feature>
<dbReference type="InterPro" id="IPR050222">
    <property type="entry name" value="MATE_MdtK"/>
</dbReference>
<dbReference type="GO" id="GO:0005886">
    <property type="term" value="C:plasma membrane"/>
    <property type="evidence" value="ECO:0007669"/>
    <property type="project" value="UniProtKB-SubCell"/>
</dbReference>
<dbReference type="STRING" id="633194.SAMN05421759_11735"/>
<keyword evidence="5 10" id="KW-0812">Transmembrane</keyword>
<feature type="transmembrane region" description="Helical" evidence="10">
    <location>
        <begin position="94"/>
        <end position="112"/>
    </location>
</feature>
<dbReference type="InterPro" id="IPR002528">
    <property type="entry name" value="MATE_fam"/>
</dbReference>
<dbReference type="EMBL" id="FTOQ01000017">
    <property type="protein sequence ID" value="SIT11517.1"/>
    <property type="molecule type" value="Genomic_DNA"/>
</dbReference>
<feature type="transmembrane region" description="Helical" evidence="10">
    <location>
        <begin position="48"/>
        <end position="73"/>
    </location>
</feature>
<proteinExistence type="predicted"/>
<feature type="transmembrane region" description="Helical" evidence="10">
    <location>
        <begin position="396"/>
        <end position="415"/>
    </location>
</feature>
<keyword evidence="7" id="KW-0406">Ion transport</keyword>
<evidence type="ECO:0000313" key="12">
    <source>
        <dbReference type="Proteomes" id="UP000186684"/>
    </source>
</evidence>
<evidence type="ECO:0000256" key="2">
    <source>
        <dbReference type="ARBA" id="ARBA00022448"/>
    </source>
</evidence>
<accession>A0A1N7PM34</accession>
<reference evidence="12" key="1">
    <citation type="submission" date="2017-01" db="EMBL/GenBank/DDBJ databases">
        <authorList>
            <person name="Varghese N."/>
            <person name="Submissions S."/>
        </authorList>
    </citation>
    <scope>NUCLEOTIDE SEQUENCE [LARGE SCALE GENOMIC DNA]</scope>
    <source>
        <strain evidence="12">DSM 29430</strain>
    </source>
</reference>
<feature type="transmembrane region" description="Helical" evidence="10">
    <location>
        <begin position="195"/>
        <end position="215"/>
    </location>
</feature>